<dbReference type="OrthoDB" id="1853150at2"/>
<name>A0A413FI32_9FIRM</name>
<protein>
    <submittedName>
        <fullName evidence="2">Uncharacterized protein</fullName>
    </submittedName>
</protein>
<dbReference type="EMBL" id="QSBM01000004">
    <property type="protein sequence ID" value="RGX30909.1"/>
    <property type="molecule type" value="Genomic_DNA"/>
</dbReference>
<comment type="caution">
    <text evidence="2">The sequence shown here is derived from an EMBL/GenBank/DDBJ whole genome shotgun (WGS) entry which is preliminary data.</text>
</comment>
<keyword evidence="1" id="KW-0812">Transmembrane</keyword>
<keyword evidence="1" id="KW-1133">Transmembrane helix</keyword>
<sequence length="89" mass="10128">MEGDMGKYEVEAVVVALITTAITIGAPVIKLNTAITRLICKLDKLGDDFSNLETRNHESHRRIWEHNEEQDEKLADHETRLKIIESGKE</sequence>
<evidence type="ECO:0000256" key="1">
    <source>
        <dbReference type="SAM" id="Phobius"/>
    </source>
</evidence>
<dbReference type="AlphaFoldDB" id="A0A413FI32"/>
<gene>
    <name evidence="2" type="ORF">DWV29_06985</name>
</gene>
<accession>A0A413FI32</accession>
<keyword evidence="1" id="KW-0472">Membrane</keyword>
<reference evidence="2 3" key="1">
    <citation type="submission" date="2018-08" db="EMBL/GenBank/DDBJ databases">
        <title>A genome reference for cultivated species of the human gut microbiota.</title>
        <authorList>
            <person name="Zou Y."/>
            <person name="Xue W."/>
            <person name="Luo G."/>
        </authorList>
    </citation>
    <scope>NUCLEOTIDE SEQUENCE [LARGE SCALE GENOMIC DNA]</scope>
    <source>
        <strain evidence="2 3">AF04-15</strain>
    </source>
</reference>
<evidence type="ECO:0000313" key="3">
    <source>
        <dbReference type="Proteomes" id="UP000283880"/>
    </source>
</evidence>
<organism evidence="2 3">
    <name type="scientific">Enterocloster asparagiformis</name>
    <dbReference type="NCBI Taxonomy" id="333367"/>
    <lineage>
        <taxon>Bacteria</taxon>
        <taxon>Bacillati</taxon>
        <taxon>Bacillota</taxon>
        <taxon>Clostridia</taxon>
        <taxon>Lachnospirales</taxon>
        <taxon>Lachnospiraceae</taxon>
        <taxon>Enterocloster</taxon>
    </lineage>
</organism>
<evidence type="ECO:0000313" key="2">
    <source>
        <dbReference type="EMBL" id="RGX30909.1"/>
    </source>
</evidence>
<dbReference type="Proteomes" id="UP000283880">
    <property type="component" value="Unassembled WGS sequence"/>
</dbReference>
<proteinExistence type="predicted"/>
<feature type="transmembrane region" description="Helical" evidence="1">
    <location>
        <begin position="12"/>
        <end position="29"/>
    </location>
</feature>